<feature type="region of interest" description="Disordered" evidence="5">
    <location>
        <begin position="457"/>
        <end position="550"/>
    </location>
</feature>
<dbReference type="GO" id="GO:0016020">
    <property type="term" value="C:membrane"/>
    <property type="evidence" value="ECO:0007669"/>
    <property type="project" value="TreeGrafter"/>
</dbReference>
<dbReference type="InterPro" id="IPR000407">
    <property type="entry name" value="GDA1_CD39_NTPase"/>
</dbReference>
<dbReference type="GO" id="GO:0045134">
    <property type="term" value="F:UDP phosphatase activity"/>
    <property type="evidence" value="ECO:0007669"/>
    <property type="project" value="TreeGrafter"/>
</dbReference>
<evidence type="ECO:0000313" key="7">
    <source>
        <dbReference type="EMBL" id="AOW00111.1"/>
    </source>
</evidence>
<keyword evidence="2 4" id="KW-0378">Hydrolase</keyword>
<dbReference type="PANTHER" id="PTHR11782">
    <property type="entry name" value="ADENOSINE/GUANOSINE DIPHOSPHATASE"/>
    <property type="match status" value="1"/>
</dbReference>
<dbReference type="PROSITE" id="PS01238">
    <property type="entry name" value="GDA1_CD39_NTPASE"/>
    <property type="match status" value="1"/>
</dbReference>
<keyword evidence="6" id="KW-1133">Transmembrane helix</keyword>
<dbReference type="GO" id="GO:0004382">
    <property type="term" value="F:GDP phosphatase activity"/>
    <property type="evidence" value="ECO:0007669"/>
    <property type="project" value="TreeGrafter"/>
</dbReference>
<dbReference type="KEGG" id="yli:2906289"/>
<keyword evidence="6" id="KW-0812">Transmembrane</keyword>
<dbReference type="GO" id="GO:0006256">
    <property type="term" value="P:UDP catabolic process"/>
    <property type="evidence" value="ECO:0007669"/>
    <property type="project" value="TreeGrafter"/>
</dbReference>
<feature type="active site" description="Proton acceptor" evidence="3">
    <location>
        <position position="196"/>
    </location>
</feature>
<dbReference type="eggNOG" id="KOG1386">
    <property type="taxonomic scope" value="Eukaryota"/>
</dbReference>
<gene>
    <name evidence="7" type="ORF">YALI1_A01198g</name>
</gene>
<organism evidence="7 8">
    <name type="scientific">Yarrowia lipolytica</name>
    <name type="common">Candida lipolytica</name>
    <dbReference type="NCBI Taxonomy" id="4952"/>
    <lineage>
        <taxon>Eukaryota</taxon>
        <taxon>Fungi</taxon>
        <taxon>Dikarya</taxon>
        <taxon>Ascomycota</taxon>
        <taxon>Saccharomycotina</taxon>
        <taxon>Dipodascomycetes</taxon>
        <taxon>Dipodascales</taxon>
        <taxon>Dipodascales incertae sedis</taxon>
        <taxon>Yarrowia</taxon>
    </lineage>
</organism>
<keyword evidence="6" id="KW-0472">Membrane</keyword>
<dbReference type="Proteomes" id="UP000182444">
    <property type="component" value="Chromosome 1A"/>
</dbReference>
<feature type="region of interest" description="Disordered" evidence="5">
    <location>
        <begin position="1"/>
        <end position="34"/>
    </location>
</feature>
<dbReference type="GO" id="GO:0017111">
    <property type="term" value="F:ribonucleoside triphosphate phosphatase activity"/>
    <property type="evidence" value="ECO:0007669"/>
    <property type="project" value="TreeGrafter"/>
</dbReference>
<dbReference type="GO" id="GO:0046036">
    <property type="term" value="P:CTP metabolic process"/>
    <property type="evidence" value="ECO:0007669"/>
    <property type="project" value="TreeGrafter"/>
</dbReference>
<feature type="compositionally biased region" description="Polar residues" evidence="5">
    <location>
        <begin position="541"/>
        <end position="550"/>
    </location>
</feature>
<proteinExistence type="inferred from homology"/>
<comment type="similarity">
    <text evidence="1 4">Belongs to the GDA1/CD39 NTPase family.</text>
</comment>
<evidence type="ECO:0000256" key="3">
    <source>
        <dbReference type="PIRSR" id="PIRSR600407-1"/>
    </source>
</evidence>
<feature type="transmembrane region" description="Helical" evidence="6">
    <location>
        <begin position="676"/>
        <end position="694"/>
    </location>
</feature>
<dbReference type="AlphaFoldDB" id="A0A1H6PWX6"/>
<feature type="compositionally biased region" description="Basic and acidic residues" evidence="5">
    <location>
        <begin position="1"/>
        <end position="11"/>
    </location>
</feature>
<sequence length="752" mass="83688">MRVEQLWKRDSDDDSDDDDNTVVQGPSTDDNGVPYNYLTIIDAGSSGSRVHIFNWLSSREASSGAEKRQDTNDKNRSKQKGAKGGAELHLLKMLEVKQDPSWYKKIDGGMDSYVKDPTKVGKKHLKKLLKHAAKAIPDDQIARTPIYVHATGGMRNLGKQDQLAIIDNVCGYISDKSNFWLPDCRTHVRVIEGGEEGLYGWIAANYLIGALDDPSNHDHGKDHSTYGILDMGGASMEVAFEPVKGSGEGGAATDDTSYTLHLEGNYDIHTQSFQGYGVKMAHLAYLQALASQSAQEGDKDVKIDDPCAPKGYRRDLKLADGTKIETTGSGLVEQCEKFLKVLAKDQCRTAAARSRDLDGEEPPRGCLLDNSPLDNLDIHHFIGVSKYHDIITSPALGLDDGSKYDHDKFKHAVNDFCEDDWDDIVEEHHDVSEKHLSNLCFRGKWLDAVLEEGFGFVGSSEKNEDEDEDEGNGGQEDVKEDAKEVEEAPKKPKRPSRPPSAIVGFVKGSGNKKPEDKEDDKAVDGKKEEEEDKDAEDKTKLSSMSQASVSHNDKMVYNSLDKINNVMVRDTLLGRDTTYLDPFQSADLIQGRQYSWPLGRAVLYASAENQEMNIVGYEYNHETVPGKVEINGAEQNVEWKRPQYKRGEVPTDNKTGDKEGSSDWHEIIEDHGGDRVWGSVAFLLILVIAVYLLLGKTRRQLIFQSVSSRIWKRRGGGPARGGARQPYRPIDEDIELGDVETEFEVHSDDERL</sequence>
<name>A0A1H6PWX6_YARLL</name>
<dbReference type="Gene3D" id="3.30.420.40">
    <property type="match status" value="1"/>
</dbReference>
<dbReference type="Pfam" id="PF01150">
    <property type="entry name" value="GDA1_CD39"/>
    <property type="match status" value="1"/>
</dbReference>
<dbReference type="PANTHER" id="PTHR11782:SF121">
    <property type="entry name" value="NUCLEOSIDE-DIPHOSPHATASE MIG-23"/>
    <property type="match status" value="1"/>
</dbReference>
<feature type="compositionally biased region" description="Basic and acidic residues" evidence="5">
    <location>
        <begin position="512"/>
        <end position="528"/>
    </location>
</feature>
<evidence type="ECO:0000256" key="4">
    <source>
        <dbReference type="RuleBase" id="RU003833"/>
    </source>
</evidence>
<dbReference type="RefSeq" id="XP_499634.2">
    <property type="nucleotide sequence ID" value="XM_499634.2"/>
</dbReference>
<accession>A0A1H6PWX6</accession>
<evidence type="ECO:0000313" key="8">
    <source>
        <dbReference type="Proteomes" id="UP000182444"/>
    </source>
</evidence>
<dbReference type="VEuPathDB" id="FungiDB:YALI0_A00913g"/>
<feature type="compositionally biased region" description="Basic and acidic residues" evidence="5">
    <location>
        <begin position="65"/>
        <end position="76"/>
    </location>
</feature>
<feature type="compositionally biased region" description="Basic and acidic residues" evidence="5">
    <location>
        <begin position="476"/>
        <end position="490"/>
    </location>
</feature>
<feature type="compositionally biased region" description="Polar residues" evidence="5">
    <location>
        <begin position="21"/>
        <end position="30"/>
    </location>
</feature>
<evidence type="ECO:0000256" key="1">
    <source>
        <dbReference type="ARBA" id="ARBA00009283"/>
    </source>
</evidence>
<protein>
    <submittedName>
        <fullName evidence="7">Uncharacterized protein</fullName>
    </submittedName>
</protein>
<feature type="region of interest" description="Disordered" evidence="5">
    <location>
        <begin position="61"/>
        <end position="84"/>
    </location>
</feature>
<dbReference type="Gene3D" id="3.30.420.150">
    <property type="entry name" value="Exopolyphosphatase. Domain 2"/>
    <property type="match status" value="1"/>
</dbReference>
<dbReference type="GeneID" id="2906289"/>
<reference evidence="7 8" key="1">
    <citation type="journal article" date="2016" name="PLoS ONE">
        <title>Sequence Assembly of Yarrowia lipolytica Strain W29/CLIB89 Shows Transposable Element Diversity.</title>
        <authorList>
            <person name="Magnan C."/>
            <person name="Yu J."/>
            <person name="Chang I."/>
            <person name="Jahn E."/>
            <person name="Kanomata Y."/>
            <person name="Wu J."/>
            <person name="Zeller M."/>
            <person name="Oakes M."/>
            <person name="Baldi P."/>
            <person name="Sandmeyer S."/>
        </authorList>
    </citation>
    <scope>NUCLEOTIDE SEQUENCE [LARGE SCALE GENOMIC DNA]</scope>
    <source>
        <strain evidence="8">CLIB89(W29)</strain>
    </source>
</reference>
<dbReference type="GO" id="GO:0005794">
    <property type="term" value="C:Golgi apparatus"/>
    <property type="evidence" value="ECO:0007669"/>
    <property type="project" value="TreeGrafter"/>
</dbReference>
<dbReference type="VEuPathDB" id="FungiDB:YALI1_A01198g"/>
<evidence type="ECO:0000256" key="6">
    <source>
        <dbReference type="SAM" id="Phobius"/>
    </source>
</evidence>
<evidence type="ECO:0000256" key="5">
    <source>
        <dbReference type="SAM" id="MobiDB-lite"/>
    </source>
</evidence>
<evidence type="ECO:0000256" key="2">
    <source>
        <dbReference type="ARBA" id="ARBA00022801"/>
    </source>
</evidence>
<dbReference type="EMBL" id="CP017553">
    <property type="protein sequence ID" value="AOW00111.1"/>
    <property type="molecule type" value="Genomic_DNA"/>
</dbReference>
<dbReference type="OrthoDB" id="6372431at2759"/>